<keyword evidence="2" id="KW-0812">Transmembrane</keyword>
<dbReference type="Proteomes" id="UP000182740">
    <property type="component" value="Unassembled WGS sequence"/>
</dbReference>
<gene>
    <name evidence="3" type="ORF">SAMN04489730_6568</name>
</gene>
<protein>
    <submittedName>
        <fullName evidence="3">Uncharacterized protein</fullName>
    </submittedName>
</protein>
<evidence type="ECO:0000313" key="3">
    <source>
        <dbReference type="EMBL" id="SFW87015.1"/>
    </source>
</evidence>
<evidence type="ECO:0000256" key="2">
    <source>
        <dbReference type="SAM" id="Phobius"/>
    </source>
</evidence>
<sequence>MSRSCSTSSARSRRRSRTSCAGSDDPRGSSAARQRRGRLVVATAALAVQAPLLLRRAGVRRPKRIRQAHLDLVMMGTIQVAVGAAVPALPLWIAALIMLCAVVQPLLFLPLAARPGLSRARGFRALVAAVFAATSVG</sequence>
<feature type="region of interest" description="Disordered" evidence="1">
    <location>
        <begin position="1"/>
        <end position="36"/>
    </location>
</feature>
<reference evidence="4" key="1">
    <citation type="submission" date="2016-11" db="EMBL/GenBank/DDBJ databases">
        <authorList>
            <person name="Varghese N."/>
            <person name="Submissions S."/>
        </authorList>
    </citation>
    <scope>NUCLEOTIDE SEQUENCE [LARGE SCALE GENOMIC DNA]</scope>
    <source>
        <strain evidence="4">DSM 44671</strain>
    </source>
</reference>
<dbReference type="AlphaFoldDB" id="A0A1K1SSG3"/>
<proteinExistence type="predicted"/>
<organism evidence="3 4">
    <name type="scientific">Amycolatopsis australiensis</name>
    <dbReference type="NCBI Taxonomy" id="546364"/>
    <lineage>
        <taxon>Bacteria</taxon>
        <taxon>Bacillati</taxon>
        <taxon>Actinomycetota</taxon>
        <taxon>Actinomycetes</taxon>
        <taxon>Pseudonocardiales</taxon>
        <taxon>Pseudonocardiaceae</taxon>
        <taxon>Amycolatopsis</taxon>
    </lineage>
</organism>
<feature type="compositionally biased region" description="Low complexity" evidence="1">
    <location>
        <begin position="1"/>
        <end position="10"/>
    </location>
</feature>
<keyword evidence="2" id="KW-1133">Transmembrane helix</keyword>
<keyword evidence="4" id="KW-1185">Reference proteome</keyword>
<feature type="transmembrane region" description="Helical" evidence="2">
    <location>
        <begin position="68"/>
        <end position="86"/>
    </location>
</feature>
<evidence type="ECO:0000313" key="4">
    <source>
        <dbReference type="Proteomes" id="UP000182740"/>
    </source>
</evidence>
<name>A0A1K1SSG3_9PSEU</name>
<keyword evidence="2" id="KW-0472">Membrane</keyword>
<evidence type="ECO:0000256" key="1">
    <source>
        <dbReference type="SAM" id="MobiDB-lite"/>
    </source>
</evidence>
<feature type="transmembrane region" description="Helical" evidence="2">
    <location>
        <begin position="92"/>
        <end position="113"/>
    </location>
</feature>
<accession>A0A1K1SSG3</accession>
<dbReference type="EMBL" id="FPJG01000006">
    <property type="protein sequence ID" value="SFW87015.1"/>
    <property type="molecule type" value="Genomic_DNA"/>
</dbReference>